<feature type="domain" description="ABC transporter" evidence="9">
    <location>
        <begin position="347"/>
        <end position="578"/>
    </location>
</feature>
<evidence type="ECO:0000256" key="3">
    <source>
        <dbReference type="ARBA" id="ARBA00022741"/>
    </source>
</evidence>
<keyword evidence="12" id="KW-1185">Reference proteome</keyword>
<keyword evidence="5 8" id="KW-1133">Transmembrane helix</keyword>
<dbReference type="GO" id="GO:0005524">
    <property type="term" value="F:ATP binding"/>
    <property type="evidence" value="ECO:0007669"/>
    <property type="project" value="UniProtKB-KW"/>
</dbReference>
<dbReference type="InterPro" id="IPR027417">
    <property type="entry name" value="P-loop_NTPase"/>
</dbReference>
<keyword evidence="3" id="KW-0547">Nucleotide-binding</keyword>
<sequence>MSRALTEEIPAGPALRLLRDGLRGSAPQLRRAAAWSLLEAAPAAAAGAVVATALDRGFLAGDAGVGLAWLALLVVLYTLRALAERAVFGPLAETVEPLRDVLVRRVVHGSLHHAVHRTRLVDAAGVSRLTTQCDGVRGITGALLRTARPLVVTLFAASAGLAALEPVLAAIVMPPLVLSVGLFLLVMRSLLRRRLALLLAEEGLAATGGEVLTAGRDITALGAEERAQAEVAGAADAALRASVTVAWGEALRLPVLLLGGYLPMVALLLAGPSLVGQGTVTGGAMVGAVVYLTSYLIPALRMMTGTVAGYWCQMRVLLARLALATAVPSPPAAEPTAAAAPPDGHGLEVRELTFRYGPHADPVLRELDLRIPEGGHLAIVGPSGVGKSTLAGLLSGLERPGGGRVLLGGRPVTDLPEALRCRLVALVPQEAYVFPGTLRENLGYLVPGAEDARLERSVAAVGAQALVHRLGGLDAELADPAGELSGGERQLIALARVHASPALVVVLDEATSQLDMGAEALAERAFAERPGTLVVVAHRLSTAVRARRVLLLDGDRPVSGTHAELLGASPSYAALVGHWNAGAAQEPTVSRTGPAGRTADPAHA</sequence>
<dbReference type="Proteomes" id="UP000578686">
    <property type="component" value="Unassembled WGS sequence"/>
</dbReference>
<feature type="transmembrane region" description="Helical" evidence="8">
    <location>
        <begin position="58"/>
        <end position="79"/>
    </location>
</feature>
<dbReference type="InterPro" id="IPR003593">
    <property type="entry name" value="AAA+_ATPase"/>
</dbReference>
<dbReference type="Gene3D" id="3.40.50.300">
    <property type="entry name" value="P-loop containing nucleotide triphosphate hydrolases"/>
    <property type="match status" value="1"/>
</dbReference>
<keyword evidence="6 8" id="KW-0472">Membrane</keyword>
<dbReference type="PANTHER" id="PTHR24221:SF654">
    <property type="entry name" value="ATP-BINDING CASSETTE SUB-FAMILY B MEMBER 6"/>
    <property type="match status" value="1"/>
</dbReference>
<evidence type="ECO:0000313" key="11">
    <source>
        <dbReference type="EMBL" id="NJQ04487.1"/>
    </source>
</evidence>
<evidence type="ECO:0000259" key="10">
    <source>
        <dbReference type="PROSITE" id="PS50929"/>
    </source>
</evidence>
<feature type="transmembrane region" description="Helical" evidence="8">
    <location>
        <begin position="170"/>
        <end position="191"/>
    </location>
</feature>
<evidence type="ECO:0000256" key="4">
    <source>
        <dbReference type="ARBA" id="ARBA00022840"/>
    </source>
</evidence>
<dbReference type="RefSeq" id="WP_167967786.1">
    <property type="nucleotide sequence ID" value="NZ_BHZG01000013.1"/>
</dbReference>
<dbReference type="GO" id="GO:0034040">
    <property type="term" value="F:ATPase-coupled lipid transmembrane transporter activity"/>
    <property type="evidence" value="ECO:0007669"/>
    <property type="project" value="TreeGrafter"/>
</dbReference>
<dbReference type="SUPFAM" id="SSF90123">
    <property type="entry name" value="ABC transporter transmembrane region"/>
    <property type="match status" value="1"/>
</dbReference>
<feature type="region of interest" description="Disordered" evidence="7">
    <location>
        <begin position="585"/>
        <end position="604"/>
    </location>
</feature>
<evidence type="ECO:0000259" key="9">
    <source>
        <dbReference type="PROSITE" id="PS50893"/>
    </source>
</evidence>
<organism evidence="11 12">
    <name type="scientific">Streptomyces lonarensis</name>
    <dbReference type="NCBI Taxonomy" id="700599"/>
    <lineage>
        <taxon>Bacteria</taxon>
        <taxon>Bacillati</taxon>
        <taxon>Actinomycetota</taxon>
        <taxon>Actinomycetes</taxon>
        <taxon>Kitasatosporales</taxon>
        <taxon>Streptomycetaceae</taxon>
        <taxon>Streptomyces</taxon>
    </lineage>
</organism>
<protein>
    <submittedName>
        <fullName evidence="11">ABC transporter ATP-binding protein</fullName>
    </submittedName>
</protein>
<feature type="transmembrane region" description="Helical" evidence="8">
    <location>
        <begin position="250"/>
        <end position="269"/>
    </location>
</feature>
<dbReference type="SMART" id="SM00382">
    <property type="entry name" value="AAA"/>
    <property type="match status" value="1"/>
</dbReference>
<dbReference type="EMBL" id="JAAVJD010000008">
    <property type="protein sequence ID" value="NJQ04487.1"/>
    <property type="molecule type" value="Genomic_DNA"/>
</dbReference>
<name>A0A7X6CXQ4_9ACTN</name>
<feature type="transmembrane region" description="Helical" evidence="8">
    <location>
        <begin position="147"/>
        <end position="164"/>
    </location>
</feature>
<evidence type="ECO:0000256" key="1">
    <source>
        <dbReference type="ARBA" id="ARBA00004651"/>
    </source>
</evidence>
<comment type="caution">
    <text evidence="11">The sequence shown here is derived from an EMBL/GenBank/DDBJ whole genome shotgun (WGS) entry which is preliminary data.</text>
</comment>
<dbReference type="GO" id="GO:0140359">
    <property type="term" value="F:ABC-type transporter activity"/>
    <property type="evidence" value="ECO:0007669"/>
    <property type="project" value="InterPro"/>
</dbReference>
<dbReference type="SUPFAM" id="SSF52540">
    <property type="entry name" value="P-loop containing nucleoside triphosphate hydrolases"/>
    <property type="match status" value="1"/>
</dbReference>
<evidence type="ECO:0000256" key="8">
    <source>
        <dbReference type="SAM" id="Phobius"/>
    </source>
</evidence>
<keyword evidence="4 11" id="KW-0067">ATP-binding</keyword>
<dbReference type="InterPro" id="IPR036640">
    <property type="entry name" value="ABC1_TM_sf"/>
</dbReference>
<evidence type="ECO:0000256" key="6">
    <source>
        <dbReference type="ARBA" id="ARBA00023136"/>
    </source>
</evidence>
<evidence type="ECO:0000256" key="5">
    <source>
        <dbReference type="ARBA" id="ARBA00022989"/>
    </source>
</evidence>
<comment type="subcellular location">
    <subcellularLocation>
        <location evidence="1">Cell membrane</location>
        <topology evidence="1">Multi-pass membrane protein</topology>
    </subcellularLocation>
</comment>
<evidence type="ECO:0000313" key="12">
    <source>
        <dbReference type="Proteomes" id="UP000578686"/>
    </source>
</evidence>
<proteinExistence type="predicted"/>
<dbReference type="Gene3D" id="1.20.1560.10">
    <property type="entry name" value="ABC transporter type 1, transmembrane domain"/>
    <property type="match status" value="1"/>
</dbReference>
<feature type="domain" description="ABC transmembrane type-1" evidence="10">
    <location>
        <begin position="32"/>
        <end position="304"/>
    </location>
</feature>
<keyword evidence="2 8" id="KW-0812">Transmembrane</keyword>
<evidence type="ECO:0000256" key="7">
    <source>
        <dbReference type="SAM" id="MobiDB-lite"/>
    </source>
</evidence>
<dbReference type="InterPro" id="IPR039421">
    <property type="entry name" value="Type_1_exporter"/>
</dbReference>
<feature type="transmembrane region" description="Helical" evidence="8">
    <location>
        <begin position="32"/>
        <end position="52"/>
    </location>
</feature>
<gene>
    <name evidence="11" type="ORF">HCN56_02545</name>
</gene>
<dbReference type="InterPro" id="IPR003439">
    <property type="entry name" value="ABC_transporter-like_ATP-bd"/>
</dbReference>
<reference evidence="11 12" key="1">
    <citation type="submission" date="2020-03" db="EMBL/GenBank/DDBJ databases">
        <title>Draft genome of Streptomyces sp. ventii, isolated from the Axial Seamount in the Pacific Ocean, and resequencing of the two type strains Streptomyces lonarensis strain NCL 716 and Streptomyces bohaiensis strain 11A07.</title>
        <authorList>
            <person name="Loughran R.M."/>
            <person name="Pfannmuller K.M."/>
            <person name="Wasson B.J."/>
            <person name="Deadmond M.C."/>
            <person name="Paddock B.E."/>
            <person name="Koyack M.J."/>
            <person name="Gallegos D.A."/>
            <person name="Mitchell E.A."/>
            <person name="Ushijima B."/>
            <person name="Saw J.H."/>
            <person name="Mcphail K.L."/>
            <person name="Videau P."/>
        </authorList>
    </citation>
    <scope>NUCLEOTIDE SEQUENCE [LARGE SCALE GENOMIC DNA]</scope>
    <source>
        <strain evidence="11 12">NCL716</strain>
    </source>
</reference>
<dbReference type="GO" id="GO:0016887">
    <property type="term" value="F:ATP hydrolysis activity"/>
    <property type="evidence" value="ECO:0007669"/>
    <property type="project" value="InterPro"/>
</dbReference>
<dbReference type="PANTHER" id="PTHR24221">
    <property type="entry name" value="ATP-BINDING CASSETTE SUB-FAMILY B"/>
    <property type="match status" value="1"/>
</dbReference>
<dbReference type="AlphaFoldDB" id="A0A7X6CXQ4"/>
<evidence type="ECO:0000256" key="2">
    <source>
        <dbReference type="ARBA" id="ARBA00022692"/>
    </source>
</evidence>
<dbReference type="Pfam" id="PF00005">
    <property type="entry name" value="ABC_tran"/>
    <property type="match status" value="1"/>
</dbReference>
<dbReference type="PROSITE" id="PS50929">
    <property type="entry name" value="ABC_TM1F"/>
    <property type="match status" value="1"/>
</dbReference>
<dbReference type="InterPro" id="IPR011527">
    <property type="entry name" value="ABC1_TM_dom"/>
</dbReference>
<dbReference type="GO" id="GO:0005886">
    <property type="term" value="C:plasma membrane"/>
    <property type="evidence" value="ECO:0007669"/>
    <property type="project" value="UniProtKB-SubCell"/>
</dbReference>
<dbReference type="PROSITE" id="PS50893">
    <property type="entry name" value="ABC_TRANSPORTER_2"/>
    <property type="match status" value="1"/>
</dbReference>
<accession>A0A7X6CXQ4</accession>
<dbReference type="Pfam" id="PF00664">
    <property type="entry name" value="ABC_membrane"/>
    <property type="match status" value="1"/>
</dbReference>